<keyword evidence="2" id="KW-1185">Reference proteome</keyword>
<feature type="non-terminal residue" evidence="1">
    <location>
        <position position="79"/>
    </location>
</feature>
<proteinExistence type="predicted"/>
<accession>A0A1J8QNM6</accession>
<feature type="non-terminal residue" evidence="1">
    <location>
        <position position="1"/>
    </location>
</feature>
<protein>
    <submittedName>
        <fullName evidence="1">Uncharacterized protein</fullName>
    </submittedName>
</protein>
<sequence length="79" mass="9144">FFGLKSGGLIIPALSRTLQHKFKGQHRNIKPEIFWSQPRRRWTPGFEDVLDFGLTSGIYNPDDALERLLSFPLCEFSSY</sequence>
<dbReference type="OrthoDB" id="5946233at2759"/>
<organism evidence="1 2">
    <name type="scientific">Rhizopogon vesiculosus</name>
    <dbReference type="NCBI Taxonomy" id="180088"/>
    <lineage>
        <taxon>Eukaryota</taxon>
        <taxon>Fungi</taxon>
        <taxon>Dikarya</taxon>
        <taxon>Basidiomycota</taxon>
        <taxon>Agaricomycotina</taxon>
        <taxon>Agaricomycetes</taxon>
        <taxon>Agaricomycetidae</taxon>
        <taxon>Boletales</taxon>
        <taxon>Suillineae</taxon>
        <taxon>Rhizopogonaceae</taxon>
        <taxon>Rhizopogon</taxon>
    </lineage>
</organism>
<dbReference type="AlphaFoldDB" id="A0A1J8QNM6"/>
<comment type="caution">
    <text evidence="1">The sequence shown here is derived from an EMBL/GenBank/DDBJ whole genome shotgun (WGS) entry which is preliminary data.</text>
</comment>
<evidence type="ECO:0000313" key="2">
    <source>
        <dbReference type="Proteomes" id="UP000183567"/>
    </source>
</evidence>
<name>A0A1J8QNM6_9AGAM</name>
<dbReference type="EMBL" id="LVVM01000103">
    <property type="protein sequence ID" value="OJA21475.1"/>
    <property type="molecule type" value="Genomic_DNA"/>
</dbReference>
<evidence type="ECO:0000313" key="1">
    <source>
        <dbReference type="EMBL" id="OJA21475.1"/>
    </source>
</evidence>
<dbReference type="Proteomes" id="UP000183567">
    <property type="component" value="Unassembled WGS sequence"/>
</dbReference>
<dbReference type="STRING" id="180088.A0A1J8QNM6"/>
<gene>
    <name evidence="1" type="ORF">AZE42_11743</name>
</gene>
<reference evidence="1 2" key="1">
    <citation type="submission" date="2016-03" db="EMBL/GenBank/DDBJ databases">
        <title>Comparative genomics of the ectomycorrhizal sister species Rhizopogon vinicolor and Rhizopogon vesiculosus (Basidiomycota: Boletales) reveals a divergence of the mating type B locus.</title>
        <authorList>
            <person name="Mujic A.B."/>
            <person name="Kuo A."/>
            <person name="Tritt A."/>
            <person name="Lipzen A."/>
            <person name="Chen C."/>
            <person name="Johnson J."/>
            <person name="Sharma A."/>
            <person name="Barry K."/>
            <person name="Grigoriev I.V."/>
            <person name="Spatafora J.W."/>
        </authorList>
    </citation>
    <scope>NUCLEOTIDE SEQUENCE [LARGE SCALE GENOMIC DNA]</scope>
    <source>
        <strain evidence="1 2">AM-OR11-056</strain>
    </source>
</reference>